<dbReference type="EMBL" id="LN714483">
    <property type="protein sequence ID" value="CEL68039.1"/>
    <property type="molecule type" value="Genomic_DNA"/>
</dbReference>
<dbReference type="InterPro" id="IPR029016">
    <property type="entry name" value="GAF-like_dom_sf"/>
</dbReference>
<evidence type="ECO:0000259" key="1">
    <source>
        <dbReference type="Pfam" id="PF01590"/>
    </source>
</evidence>
<gene>
    <name evidence="2" type="ORF">BN1204_038150</name>
</gene>
<dbReference type="InterPro" id="IPR003018">
    <property type="entry name" value="GAF"/>
</dbReference>
<reference evidence="2" key="1">
    <citation type="journal article" date="2015" name="PLoS ONE">
        <title>Comprehensive Evaluation of Toxoplasma gondii VEG and Neospora caninum LIV Genomes with Tachyzoite Stage Transcriptome and Proteome Defines Novel Transcript Features.</title>
        <authorList>
            <person name="Ramaprasad A."/>
            <person name="Mourier T."/>
            <person name="Naeem R."/>
            <person name="Malas T.B."/>
            <person name="Moussa E."/>
            <person name="Panigrahi A."/>
            <person name="Vermont S.J."/>
            <person name="Otto T.D."/>
            <person name="Wastling J."/>
            <person name="Pain A."/>
        </authorList>
    </citation>
    <scope>NUCLEOTIDE SEQUENCE</scope>
    <source>
        <strain evidence="2">Liverpool</strain>
    </source>
</reference>
<dbReference type="Gene3D" id="3.30.450.40">
    <property type="match status" value="2"/>
</dbReference>
<dbReference type="Pfam" id="PF01590">
    <property type="entry name" value="GAF"/>
    <property type="match status" value="2"/>
</dbReference>
<name>A0A0F7UDV5_NEOCL</name>
<protein>
    <submittedName>
        <fullName evidence="2">3'5'-cyclic nucleotide phosphodiesterase family protein, related</fullName>
    </submittedName>
</protein>
<feature type="domain" description="GAF" evidence="1">
    <location>
        <begin position="150"/>
        <end position="211"/>
    </location>
</feature>
<dbReference type="AlphaFoldDB" id="A0A0F7UDV5"/>
<feature type="domain" description="GAF" evidence="1">
    <location>
        <begin position="261"/>
        <end position="382"/>
    </location>
</feature>
<organism evidence="2">
    <name type="scientific">Neospora caninum (strain Liverpool)</name>
    <dbReference type="NCBI Taxonomy" id="572307"/>
    <lineage>
        <taxon>Eukaryota</taxon>
        <taxon>Sar</taxon>
        <taxon>Alveolata</taxon>
        <taxon>Apicomplexa</taxon>
        <taxon>Conoidasida</taxon>
        <taxon>Coccidia</taxon>
        <taxon>Eucoccidiorida</taxon>
        <taxon>Eimeriorina</taxon>
        <taxon>Sarcocystidae</taxon>
        <taxon>Neospora</taxon>
    </lineage>
</organism>
<evidence type="ECO:0000313" key="2">
    <source>
        <dbReference type="EMBL" id="CEL68039.1"/>
    </source>
</evidence>
<proteinExistence type="predicted"/>
<sequence>MSVCQDKTRNRTSSLALCGGLDLARRDPAAMDAENSARLGPDQTVAECDGLPPEEEDDDAQGLSETYTIQSLDILEAILHMETRKHRCRRRLGAVVANIEKQATLFQQLCFKTLKEALVFFLVTRNVRLLNGPKEFVPQVRHRGSLTSHPPQEFNPIIDKRTNFRTRNICCVPLRLGDKVIGCIQLLNKLHGLDFVNEDINFLRSMSDYVSHVFTYTPFIDDRNATLHFGDAWTARALQATISNEPLRSPESNPALFWLSRAIADALDAEHCSLWMTSPGTHSLTLAATTLQKELADDPLPRSAVAERVTEFGASVNIVDAARDIRFEVDSERPSPYATRTMVCIPLMRGAQDADEQPTGCVQLFNKLNGSVFTALDVKKLQVKSKQRACRNQ</sequence>
<accession>A0A0F7UDV5</accession>
<dbReference type="SUPFAM" id="SSF55781">
    <property type="entry name" value="GAF domain-like"/>
    <property type="match status" value="2"/>
</dbReference>